<keyword evidence="7" id="KW-1185">Reference proteome</keyword>
<dbReference type="EMBL" id="JAJSOW010000001">
    <property type="protein sequence ID" value="KAI9200847.1"/>
    <property type="molecule type" value="Genomic_DNA"/>
</dbReference>
<protein>
    <recommendedName>
        <fullName evidence="5">Jacalin-type lectin domain-containing protein</fullName>
    </recommendedName>
</protein>
<accession>A0AAD5P641</accession>
<evidence type="ECO:0000313" key="7">
    <source>
        <dbReference type="Proteomes" id="UP001064489"/>
    </source>
</evidence>
<dbReference type="Pfam" id="PF01419">
    <property type="entry name" value="Jacalin"/>
    <property type="match status" value="2"/>
</dbReference>
<sequence>MPCMSVSKPPLITPQKHDTLSEFSLKPNKSILSFTKTTDHPRFPDSHLNYLCRKGRLTEAVTVLDSIAKQGSKSKVRPKTYINLIDACIDSHSIHLGRKLHACIDIVMEIDVFVETKLVSMYAKCGCFNDARKVFDGMRERNLYAWSAMIGASSREQRWREVVELYLLMMEDGVLPDDFLFPKILQACGNCGDFETGKLIHCLVIKLGMSCFARVRNSILAVYVKCGKLSWARKFFKRMDERDAVAWNSMISGYCQIGENEEAHRLFDEMCKDGVEPGLVTWNILIRSHHQLGQCDRAMELMRTMESLGISPDVFTWTSMVSGFSQNGRTSQALDLFKEMFVVGVEPNGVTITSAISACTGLEALETGLEIHSVAVKMGFTDDVLVGNSLIDMYSKCGELEAAQRVFDIIKGKDVYSWNSMIGGYCQAGYCGKAYELFRKMEESDVPPNVITWNIMISGYIQNENEDEALELFQRMEKDGNVKQNTASWNSLIAGYQQLGQKNSALGVFRKMQALGVSPNYVTILSVLPACANLVAEKKVKEIHGCVFRRSLEPSLPVMNSLIDTYGKSGNVVYSRTIFDGMPLKDNITWNSMISSYVLHGCSDAALDLFDQIKISGLKPNRGTFLSVILAYSLAGMVDEGKQLFSSITEGYQIMPMLEHYSSMIDLYGRSGRLVEALEFIEDMPIKPDSSVWEALLTACRIHGNIGLAVQALEHLFELEPGNILIHRLILQTYAIYGIPGALKVRKLEKENMVRKSLGQSWVEAKNIVHTFATGDWSKTYSNLLYPWLQCMQENVKARSHGGFCIEEEEKEEISGTYGIVKHTNVIKSITFHTNKRKHGPFGEEKGSPFSSNANAGKIVGFLGREGLFLDAIGVHVVEEVDSGRKKSLQTSGLYYRTCNEVAPMPEATKEVDYPAKKPPPSNLYFRTENCWERRDCGGFKFDKVIFDYPSEILTCITGTCGVMRYTNVITSITFHTNKGKHGPFGEEKGSSFTSNVKAGKKIVGFHGREGLFLDAIGVHAVDMDIPQLPNQVMLNHLAAQELCKEYKNSTPYFRSMTHLAYH</sequence>
<dbReference type="Pfam" id="PF01535">
    <property type="entry name" value="PPR"/>
    <property type="match status" value="4"/>
</dbReference>
<proteinExistence type="inferred from homology"/>
<evidence type="ECO:0000259" key="5">
    <source>
        <dbReference type="PROSITE" id="PS51752"/>
    </source>
</evidence>
<feature type="repeat" description="PPR" evidence="4">
    <location>
        <begin position="243"/>
        <end position="277"/>
    </location>
</feature>
<dbReference type="InterPro" id="IPR046960">
    <property type="entry name" value="PPR_At4g14850-like_plant"/>
</dbReference>
<feature type="repeat" description="PPR" evidence="4">
    <location>
        <begin position="414"/>
        <end position="448"/>
    </location>
</feature>
<dbReference type="SUPFAM" id="SSF51101">
    <property type="entry name" value="Mannose-binding lectins"/>
    <property type="match status" value="2"/>
</dbReference>
<evidence type="ECO:0000256" key="3">
    <source>
        <dbReference type="ARBA" id="ARBA00022737"/>
    </source>
</evidence>
<dbReference type="InterPro" id="IPR001229">
    <property type="entry name" value="Jacalin-like_lectin_dom"/>
</dbReference>
<keyword evidence="3" id="KW-0677">Repeat</keyword>
<reference evidence="6" key="2">
    <citation type="submission" date="2023-02" db="EMBL/GenBank/DDBJ databases">
        <authorList>
            <person name="Swenson N.G."/>
            <person name="Wegrzyn J.L."/>
            <person name="Mcevoy S.L."/>
        </authorList>
    </citation>
    <scope>NUCLEOTIDE SEQUENCE</scope>
    <source>
        <strain evidence="6">91603</strain>
        <tissue evidence="6">Leaf</tissue>
    </source>
</reference>
<feature type="repeat" description="PPR" evidence="4">
    <location>
        <begin position="485"/>
        <end position="519"/>
    </location>
</feature>
<dbReference type="AlphaFoldDB" id="A0AAD5P641"/>
<dbReference type="NCBIfam" id="TIGR00756">
    <property type="entry name" value="PPR"/>
    <property type="match status" value="10"/>
</dbReference>
<comment type="similarity">
    <text evidence="1">Belongs to the jacalin lectin family.</text>
</comment>
<dbReference type="FunFam" id="1.25.40.10:FF:000090">
    <property type="entry name" value="Pentatricopeptide repeat-containing protein, chloroplastic"/>
    <property type="match status" value="1"/>
</dbReference>
<dbReference type="Gene3D" id="1.25.40.10">
    <property type="entry name" value="Tetratricopeptide repeat domain"/>
    <property type="match status" value="5"/>
</dbReference>
<dbReference type="SUPFAM" id="SSF81901">
    <property type="entry name" value="HCP-like"/>
    <property type="match status" value="1"/>
</dbReference>
<keyword evidence="2" id="KW-0430">Lectin</keyword>
<feature type="repeat" description="PPR" evidence="4">
    <location>
        <begin position="586"/>
        <end position="620"/>
    </location>
</feature>
<feature type="repeat" description="PPR" evidence="4">
    <location>
        <begin position="278"/>
        <end position="312"/>
    </location>
</feature>
<dbReference type="InterPro" id="IPR002885">
    <property type="entry name" value="PPR_rpt"/>
</dbReference>
<dbReference type="InterPro" id="IPR036404">
    <property type="entry name" value="Jacalin-like_lectin_dom_sf"/>
</dbReference>
<feature type="repeat" description="PPR" evidence="4">
    <location>
        <begin position="142"/>
        <end position="176"/>
    </location>
</feature>
<dbReference type="PROSITE" id="PS51375">
    <property type="entry name" value="PPR"/>
    <property type="match status" value="8"/>
</dbReference>
<feature type="domain" description="Jacalin-type lectin" evidence="5">
    <location>
        <begin position="836"/>
        <end position="1023"/>
    </location>
</feature>
<dbReference type="GO" id="GO:0009451">
    <property type="term" value="P:RNA modification"/>
    <property type="evidence" value="ECO:0007669"/>
    <property type="project" value="InterPro"/>
</dbReference>
<comment type="caution">
    <text evidence="6">The sequence shown here is derived from an EMBL/GenBank/DDBJ whole genome shotgun (WGS) entry which is preliminary data.</text>
</comment>
<evidence type="ECO:0000256" key="1">
    <source>
        <dbReference type="ARBA" id="ARBA00006568"/>
    </source>
</evidence>
<dbReference type="GO" id="GO:0030246">
    <property type="term" value="F:carbohydrate binding"/>
    <property type="evidence" value="ECO:0007669"/>
    <property type="project" value="UniProtKB-KW"/>
</dbReference>
<dbReference type="InterPro" id="IPR033734">
    <property type="entry name" value="Jacalin-like_lectin_dom_plant"/>
</dbReference>
<dbReference type="GO" id="GO:0003723">
    <property type="term" value="F:RNA binding"/>
    <property type="evidence" value="ECO:0007669"/>
    <property type="project" value="InterPro"/>
</dbReference>
<dbReference type="InterPro" id="IPR011990">
    <property type="entry name" value="TPR-like_helical_dom_sf"/>
</dbReference>
<dbReference type="Gene3D" id="2.100.10.30">
    <property type="entry name" value="Jacalin-like lectin domain"/>
    <property type="match status" value="2"/>
</dbReference>
<feature type="repeat" description="PPR" evidence="4">
    <location>
        <begin position="449"/>
        <end position="483"/>
    </location>
</feature>
<evidence type="ECO:0000256" key="4">
    <source>
        <dbReference type="PROSITE-ProRule" id="PRU00708"/>
    </source>
</evidence>
<dbReference type="Proteomes" id="UP001064489">
    <property type="component" value="Chromosome 9"/>
</dbReference>
<feature type="repeat" description="PPR" evidence="4">
    <location>
        <begin position="313"/>
        <end position="347"/>
    </location>
</feature>
<name>A0AAD5P641_ACENE</name>
<dbReference type="Pfam" id="PF13041">
    <property type="entry name" value="PPR_2"/>
    <property type="match status" value="5"/>
</dbReference>
<dbReference type="SMART" id="SM00915">
    <property type="entry name" value="Jacalin"/>
    <property type="match status" value="2"/>
</dbReference>
<dbReference type="CDD" id="cd09612">
    <property type="entry name" value="Jacalin"/>
    <property type="match status" value="2"/>
</dbReference>
<dbReference type="FunFam" id="1.25.40.10:FF:000380">
    <property type="entry name" value="Pentatricopeptide repeat-containing protein, chloroplastic"/>
    <property type="match status" value="1"/>
</dbReference>
<evidence type="ECO:0000256" key="2">
    <source>
        <dbReference type="ARBA" id="ARBA00022734"/>
    </source>
</evidence>
<dbReference type="PANTHER" id="PTHR47926">
    <property type="entry name" value="PENTATRICOPEPTIDE REPEAT-CONTAINING PROTEIN"/>
    <property type="match status" value="1"/>
</dbReference>
<dbReference type="PROSITE" id="PS51752">
    <property type="entry name" value="JACALIN_LECTIN"/>
    <property type="match status" value="1"/>
</dbReference>
<evidence type="ECO:0000313" key="6">
    <source>
        <dbReference type="EMBL" id="KAI9200847.1"/>
    </source>
</evidence>
<dbReference type="FunFam" id="1.25.40.10:FF:000393">
    <property type="entry name" value="Pentatricopeptide repeat-containing protein At1g20230"/>
    <property type="match status" value="1"/>
</dbReference>
<gene>
    <name evidence="6" type="ORF">LWI28_014045</name>
</gene>
<organism evidence="6 7">
    <name type="scientific">Acer negundo</name>
    <name type="common">Box elder</name>
    <dbReference type="NCBI Taxonomy" id="4023"/>
    <lineage>
        <taxon>Eukaryota</taxon>
        <taxon>Viridiplantae</taxon>
        <taxon>Streptophyta</taxon>
        <taxon>Embryophyta</taxon>
        <taxon>Tracheophyta</taxon>
        <taxon>Spermatophyta</taxon>
        <taxon>Magnoliopsida</taxon>
        <taxon>eudicotyledons</taxon>
        <taxon>Gunneridae</taxon>
        <taxon>Pentapetalae</taxon>
        <taxon>rosids</taxon>
        <taxon>malvids</taxon>
        <taxon>Sapindales</taxon>
        <taxon>Sapindaceae</taxon>
        <taxon>Hippocastanoideae</taxon>
        <taxon>Acereae</taxon>
        <taxon>Acer</taxon>
    </lineage>
</organism>
<reference evidence="6" key="1">
    <citation type="journal article" date="2022" name="Plant J.">
        <title>Strategies of tolerance reflected in two North American maple genomes.</title>
        <authorList>
            <person name="McEvoy S.L."/>
            <person name="Sezen U.U."/>
            <person name="Trouern-Trend A."/>
            <person name="McMahon S.M."/>
            <person name="Schaberg P.G."/>
            <person name="Yang J."/>
            <person name="Wegrzyn J.L."/>
            <person name="Swenson N.G."/>
        </authorList>
    </citation>
    <scope>NUCLEOTIDE SEQUENCE</scope>
    <source>
        <strain evidence="6">91603</strain>
    </source>
</reference>